<evidence type="ECO:0008006" key="3">
    <source>
        <dbReference type="Google" id="ProtNLM"/>
    </source>
</evidence>
<dbReference type="eggNOG" id="COG5579">
    <property type="taxonomic scope" value="Bacteria"/>
</dbReference>
<proteinExistence type="predicted"/>
<reference evidence="2" key="1">
    <citation type="submission" date="2008-06" db="EMBL/GenBank/DDBJ databases">
        <title>Complete sequence of Chlorobium phaeobacteroides BS1.</title>
        <authorList>
            <consortium name="US DOE Joint Genome Institute"/>
            <person name="Lucas S."/>
            <person name="Copeland A."/>
            <person name="Lapidus A."/>
            <person name="Glavina del Rio T."/>
            <person name="Dalin E."/>
            <person name="Tice H."/>
            <person name="Bruce D."/>
            <person name="Goodwin L."/>
            <person name="Pitluck S."/>
            <person name="Schmutz J."/>
            <person name="Larimer F."/>
            <person name="Land M."/>
            <person name="Hauser L."/>
            <person name="Kyrpides N."/>
            <person name="Ovchinnikova G."/>
            <person name="Li T."/>
            <person name="Liu Z."/>
            <person name="Zhao F."/>
            <person name="Overmann J."/>
            <person name="Bryant D.A."/>
            <person name="Richardson P."/>
        </authorList>
    </citation>
    <scope>NUCLEOTIDE SEQUENCE [LARGE SCALE GENOMIC DNA]</scope>
    <source>
        <strain evidence="2">BS1</strain>
    </source>
</reference>
<dbReference type="PIRSF" id="PIRSF008546">
    <property type="entry name" value="UCP008546"/>
    <property type="match status" value="1"/>
</dbReference>
<accession>B3EMU4</accession>
<dbReference type="HOGENOM" id="CLU_124534_0_0_10"/>
<dbReference type="InterPro" id="IPR014937">
    <property type="entry name" value="DUF1810"/>
</dbReference>
<dbReference type="SUPFAM" id="SSF140736">
    <property type="entry name" value="Rv1873-like"/>
    <property type="match status" value="1"/>
</dbReference>
<dbReference type="EMBL" id="CP001101">
    <property type="protein sequence ID" value="ACE03572.1"/>
    <property type="molecule type" value="Genomic_DNA"/>
</dbReference>
<dbReference type="Pfam" id="PF08837">
    <property type="entry name" value="DUF1810"/>
    <property type="match status" value="1"/>
</dbReference>
<dbReference type="AlphaFoldDB" id="B3EMU4"/>
<organism evidence="2">
    <name type="scientific">Chlorobium phaeobacteroides (strain BS1)</name>
    <dbReference type="NCBI Taxonomy" id="331678"/>
    <lineage>
        <taxon>Bacteria</taxon>
        <taxon>Pseudomonadati</taxon>
        <taxon>Chlorobiota</taxon>
        <taxon>Chlorobiia</taxon>
        <taxon>Chlorobiales</taxon>
        <taxon>Chlorobiaceae</taxon>
        <taxon>Chlorobium/Pelodictyon group</taxon>
        <taxon>Chlorobium</taxon>
    </lineage>
</organism>
<evidence type="ECO:0000256" key="1">
    <source>
        <dbReference type="SAM" id="MobiDB-lite"/>
    </source>
</evidence>
<feature type="region of interest" description="Disordered" evidence="1">
    <location>
        <begin position="141"/>
        <end position="168"/>
    </location>
</feature>
<feature type="compositionally biased region" description="Polar residues" evidence="1">
    <location>
        <begin position="143"/>
        <end position="154"/>
    </location>
</feature>
<sequence>MLSQTELMEDEYNLQRFLDAQENCFERVLGELRLGKKSSHWMWYIFPQLYGLGRSSRSKKYAIHSTAEALAYRQHPDLGPRLKECAEAVNVHKDLTVEQIFRYPDYRKFHSCMTLFGKISKKNSPFHRALETFFAGEPDRRTLSLTPQSNSPHTPSKKDLQDRRKTLR</sequence>
<name>B3EMU4_CHLPB</name>
<feature type="compositionally biased region" description="Basic and acidic residues" evidence="1">
    <location>
        <begin position="156"/>
        <end position="168"/>
    </location>
</feature>
<protein>
    <recommendedName>
        <fullName evidence="3">Calpastatin</fullName>
    </recommendedName>
</protein>
<evidence type="ECO:0000313" key="2">
    <source>
        <dbReference type="EMBL" id="ACE03572.1"/>
    </source>
</evidence>
<gene>
    <name evidence="2" type="ordered locus">Cphamn1_0613</name>
</gene>
<dbReference type="Gene3D" id="1.25.40.380">
    <property type="entry name" value="Protein of unknown function DUF1810"/>
    <property type="match status" value="1"/>
</dbReference>
<dbReference type="KEGG" id="cpb:Cphamn1_0613"/>
<dbReference type="InterPro" id="IPR036287">
    <property type="entry name" value="Rv1873-like_sf"/>
</dbReference>